<dbReference type="SUPFAM" id="SSF52540">
    <property type="entry name" value="P-loop containing nucleoside triphosphate hydrolases"/>
    <property type="match status" value="1"/>
</dbReference>
<comment type="caution">
    <text evidence="1">The sequence shown here is derived from an EMBL/GenBank/DDBJ whole genome shotgun (WGS) entry which is preliminary data.</text>
</comment>
<dbReference type="CDD" id="cd00882">
    <property type="entry name" value="Ras_like_GTPase"/>
    <property type="match status" value="1"/>
</dbReference>
<reference evidence="1 2" key="1">
    <citation type="journal article" date="2019" name="Mol. Ecol. Resour.">
        <title>Chromosome-level genome assembly of Triplophysa tibetana, a fish adapted to the harsh high-altitude environment of the Tibetan Plateau.</title>
        <authorList>
            <person name="Yang X."/>
            <person name="Liu H."/>
            <person name="Ma Z."/>
            <person name="Zou Y."/>
            <person name="Zou M."/>
            <person name="Mao Y."/>
            <person name="Li X."/>
            <person name="Wang H."/>
            <person name="Chen T."/>
            <person name="Wang W."/>
            <person name="Yang R."/>
        </authorList>
    </citation>
    <scope>NUCLEOTIDE SEQUENCE [LARGE SCALE GENOMIC DNA]</scope>
    <source>
        <strain evidence="1">TTIB1903HZAU</strain>
        <tissue evidence="1">Muscle</tissue>
    </source>
</reference>
<dbReference type="Proteomes" id="UP000324632">
    <property type="component" value="Chromosome 4"/>
</dbReference>
<proteinExistence type="predicted"/>
<sequence>MGQKKSTYQKAPEEFEKPWRDIDFGQKAVLLKRLKEFTLSHPDIDHIGILVAGPVGAGKSSFINSVTNVFEGRITNSAQVNSSATGHSFTERYNTCRIRCGGANLPFVLRDVMGLEPENFKGASIEDIVNAALGHIKEKYKFDPKDPLSFEKEHFNTNPTLSEKALCLVYIIDASTIDFTNDKLIEKLRAIRLKLREKGIPQVIVMTKVDEACPLVKKDLKKVYSSTKIEDKMQMCSYKVGMPMNSIFPVKNYHEEIETNDTIDVLILKALDQILHNADDRLRKGDI</sequence>
<evidence type="ECO:0000313" key="1">
    <source>
        <dbReference type="EMBL" id="KAA0722599.1"/>
    </source>
</evidence>
<dbReference type="AlphaFoldDB" id="A0A5A9PNM0"/>
<protein>
    <submittedName>
        <fullName evidence="1">Interferon-induced protein 44</fullName>
    </submittedName>
</protein>
<dbReference type="PANTHER" id="PTHR14241">
    <property type="entry name" value="INTERFERON-INDUCED PROTEIN 44"/>
    <property type="match status" value="1"/>
</dbReference>
<keyword evidence="2" id="KW-1185">Reference proteome</keyword>
<dbReference type="EMBL" id="SOYY01000004">
    <property type="protein sequence ID" value="KAA0722599.1"/>
    <property type="molecule type" value="Genomic_DNA"/>
</dbReference>
<name>A0A5A9PNM0_9TELE</name>
<evidence type="ECO:0000313" key="2">
    <source>
        <dbReference type="Proteomes" id="UP000324632"/>
    </source>
</evidence>
<gene>
    <name evidence="1" type="ORF">E1301_Tti011974</name>
</gene>
<accession>A0A5A9PNM0</accession>
<dbReference type="Gene3D" id="3.40.50.300">
    <property type="entry name" value="P-loop containing nucleotide triphosphate hydrolases"/>
    <property type="match status" value="1"/>
</dbReference>
<dbReference type="PANTHER" id="PTHR14241:SF1">
    <property type="entry name" value="INTERFERON-INDUCED PROTEIN 44-RELATED"/>
    <property type="match status" value="1"/>
</dbReference>
<dbReference type="GO" id="GO:0006955">
    <property type="term" value="P:immune response"/>
    <property type="evidence" value="ECO:0007669"/>
    <property type="project" value="TreeGrafter"/>
</dbReference>
<dbReference type="InterPro" id="IPR027417">
    <property type="entry name" value="P-loop_NTPase"/>
</dbReference>
<organism evidence="1 2">
    <name type="scientific">Triplophysa tibetana</name>
    <dbReference type="NCBI Taxonomy" id="1572043"/>
    <lineage>
        <taxon>Eukaryota</taxon>
        <taxon>Metazoa</taxon>
        <taxon>Chordata</taxon>
        <taxon>Craniata</taxon>
        <taxon>Vertebrata</taxon>
        <taxon>Euteleostomi</taxon>
        <taxon>Actinopterygii</taxon>
        <taxon>Neopterygii</taxon>
        <taxon>Teleostei</taxon>
        <taxon>Ostariophysi</taxon>
        <taxon>Cypriniformes</taxon>
        <taxon>Nemacheilidae</taxon>
        <taxon>Triplophysa</taxon>
    </lineage>
</organism>